<sequence>MAPARKARNRNSKKISSIDEPPTFSAIQELHDTSKKRHGKAPNTTKKYSEYVVRGRNWLQDTFDLENVNSDASLWSKNGESTSSPGDREAFRHAFDDAPNEYSPRALALFLSFKIFHENLSESTAEGIYSAFKALWKHSADEKYRGTWHFNDRTNEWQGNPADSACVQDIREAIKHKCGAEGGDRKHSLAMSKGFMEKVYTWSIKQFPVDTSPLPDIKKEAEHVKHLMYRAFSALGFCLWTRNVELITAKRKQVTFNLEDAEFYDMPYIDFRLTDRKGWQRKVDRAKKEDDLKANEYVLYNWEGVPSCDGKQQLEEWVAYLEKHVYRHPLEPDDYLFPAISANGIVQRGEHVTHDTIQKWITEFTVGAKIITSSTAGTFTTHCFRRGGAQYRFLFAPGKERWPLHIVRWWGGWADGEHRDTLIKYLLDELHTYETNYKHAMRPVRPELDQTFMGEGQMAAAPTTEELRVATRKIIEETKKSAEDNKKLTESFEELKTFIAVQLRASLPANPQSAQPSAPQTAPHVLPPSRALTMPPVPSHGTEPQLTSHHQPASQRLVRTTCTYSIAPITLCPQISHDPSSGSSNIQQADSECSSESDMPAQADDGTRRTTRLYIPDIPLRLDDGRKSPRRDSWREIVEHWLHPDPHRGLFVALKDWPRQWLKDSSAMIAEKHHHRRIIAEEFIIQYNSNEAKFLADYPQASQNHTVLRKAIDLKREERGELIRLM</sequence>
<feature type="region of interest" description="Disordered" evidence="2">
    <location>
        <begin position="1"/>
        <end position="46"/>
    </location>
</feature>
<dbReference type="Gene3D" id="1.10.443.10">
    <property type="entry name" value="Intergrase catalytic core"/>
    <property type="match status" value="1"/>
</dbReference>
<feature type="region of interest" description="Disordered" evidence="2">
    <location>
        <begin position="508"/>
        <end position="554"/>
    </location>
</feature>
<feature type="region of interest" description="Disordered" evidence="2">
    <location>
        <begin position="576"/>
        <end position="606"/>
    </location>
</feature>
<name>A0A8H5B5Z8_9AGAR</name>
<evidence type="ECO:0000256" key="2">
    <source>
        <dbReference type="SAM" id="MobiDB-lite"/>
    </source>
</evidence>
<dbReference type="GO" id="GO:0003677">
    <property type="term" value="F:DNA binding"/>
    <property type="evidence" value="ECO:0007669"/>
    <property type="project" value="InterPro"/>
</dbReference>
<evidence type="ECO:0000256" key="1">
    <source>
        <dbReference type="ARBA" id="ARBA00023172"/>
    </source>
</evidence>
<dbReference type="SUPFAM" id="SSF56349">
    <property type="entry name" value="DNA breaking-rejoining enzymes"/>
    <property type="match status" value="1"/>
</dbReference>
<dbReference type="GO" id="GO:0015074">
    <property type="term" value="P:DNA integration"/>
    <property type="evidence" value="ECO:0007669"/>
    <property type="project" value="InterPro"/>
</dbReference>
<dbReference type="OrthoDB" id="164951at2759"/>
<protein>
    <recommendedName>
        <fullName evidence="5">Tyr recombinase domain-containing protein</fullName>
    </recommendedName>
</protein>
<accession>A0A8H5B5Z8</accession>
<dbReference type="EMBL" id="JAACJJ010000042">
    <property type="protein sequence ID" value="KAF5316357.1"/>
    <property type="molecule type" value="Genomic_DNA"/>
</dbReference>
<gene>
    <name evidence="3" type="ORF">D9619_006858</name>
</gene>
<keyword evidence="4" id="KW-1185">Reference proteome</keyword>
<dbReference type="InterPro" id="IPR013762">
    <property type="entry name" value="Integrase-like_cat_sf"/>
</dbReference>
<evidence type="ECO:0000313" key="3">
    <source>
        <dbReference type="EMBL" id="KAF5316357.1"/>
    </source>
</evidence>
<keyword evidence="1" id="KW-0233">DNA recombination</keyword>
<dbReference type="AlphaFoldDB" id="A0A8H5B5Z8"/>
<feature type="compositionally biased region" description="Basic residues" evidence="2">
    <location>
        <begin position="1"/>
        <end position="13"/>
    </location>
</feature>
<reference evidence="3 4" key="1">
    <citation type="journal article" date="2020" name="ISME J.">
        <title>Uncovering the hidden diversity of litter-decomposition mechanisms in mushroom-forming fungi.</title>
        <authorList>
            <person name="Floudas D."/>
            <person name="Bentzer J."/>
            <person name="Ahren D."/>
            <person name="Johansson T."/>
            <person name="Persson P."/>
            <person name="Tunlid A."/>
        </authorList>
    </citation>
    <scope>NUCLEOTIDE SEQUENCE [LARGE SCALE GENOMIC DNA]</scope>
    <source>
        <strain evidence="3 4">CBS 101986</strain>
    </source>
</reference>
<feature type="compositionally biased region" description="Low complexity" evidence="2">
    <location>
        <begin position="508"/>
        <end position="523"/>
    </location>
</feature>
<proteinExistence type="predicted"/>
<evidence type="ECO:0008006" key="5">
    <source>
        <dbReference type="Google" id="ProtNLM"/>
    </source>
</evidence>
<evidence type="ECO:0000313" key="4">
    <source>
        <dbReference type="Proteomes" id="UP000567179"/>
    </source>
</evidence>
<organism evidence="3 4">
    <name type="scientific">Psilocybe cf. subviscida</name>
    <dbReference type="NCBI Taxonomy" id="2480587"/>
    <lineage>
        <taxon>Eukaryota</taxon>
        <taxon>Fungi</taxon>
        <taxon>Dikarya</taxon>
        <taxon>Basidiomycota</taxon>
        <taxon>Agaricomycotina</taxon>
        <taxon>Agaricomycetes</taxon>
        <taxon>Agaricomycetidae</taxon>
        <taxon>Agaricales</taxon>
        <taxon>Agaricineae</taxon>
        <taxon>Strophariaceae</taxon>
        <taxon>Psilocybe</taxon>
    </lineage>
</organism>
<dbReference type="Proteomes" id="UP000567179">
    <property type="component" value="Unassembled WGS sequence"/>
</dbReference>
<comment type="caution">
    <text evidence="3">The sequence shown here is derived from an EMBL/GenBank/DDBJ whole genome shotgun (WGS) entry which is preliminary data.</text>
</comment>
<dbReference type="GO" id="GO:0006310">
    <property type="term" value="P:DNA recombination"/>
    <property type="evidence" value="ECO:0007669"/>
    <property type="project" value="UniProtKB-KW"/>
</dbReference>
<feature type="compositionally biased region" description="Polar residues" evidence="2">
    <location>
        <begin position="542"/>
        <end position="554"/>
    </location>
</feature>
<feature type="compositionally biased region" description="Polar residues" evidence="2">
    <location>
        <begin position="577"/>
        <end position="597"/>
    </location>
</feature>
<dbReference type="InterPro" id="IPR011010">
    <property type="entry name" value="DNA_brk_join_enz"/>
</dbReference>